<protein>
    <submittedName>
        <fullName evidence="2">Uncharacterized protein</fullName>
    </submittedName>
</protein>
<keyword evidence="3" id="KW-1185">Reference proteome</keyword>
<gene>
    <name evidence="2" type="ORF">DYBT9623_00035</name>
</gene>
<organism evidence="2 3">
    <name type="scientific">Dyadobacter linearis</name>
    <dbReference type="NCBI Taxonomy" id="2823330"/>
    <lineage>
        <taxon>Bacteria</taxon>
        <taxon>Pseudomonadati</taxon>
        <taxon>Bacteroidota</taxon>
        <taxon>Cytophagia</taxon>
        <taxon>Cytophagales</taxon>
        <taxon>Spirosomataceae</taxon>
        <taxon>Dyadobacter</taxon>
    </lineage>
</organism>
<sequence>MMEETNHDTLKKALAKLPGYTPPPVAWLAICERLEEAPLQHAITQLPGHEPDEKLWELIERKAPGRKRIFHWPYAAAVLLAGFIGIWIWRVNRQPAVFYSQIEIDQRLQAHDVLDTDVQYEKLKAYCETETPVCNTGEYKQLSAEFENLHAASAQLQEVIGQYNTEPELVKQLNSIEKQKAAILNEMAKMI</sequence>
<evidence type="ECO:0000313" key="3">
    <source>
        <dbReference type="Proteomes" id="UP000679725"/>
    </source>
</evidence>
<proteinExistence type="predicted"/>
<dbReference type="Proteomes" id="UP000679725">
    <property type="component" value="Unassembled WGS sequence"/>
</dbReference>
<dbReference type="EMBL" id="CAJRAU010000001">
    <property type="protein sequence ID" value="CAG5067315.1"/>
    <property type="molecule type" value="Genomic_DNA"/>
</dbReference>
<accession>A0ABM8UIS2</accession>
<evidence type="ECO:0000313" key="2">
    <source>
        <dbReference type="EMBL" id="CAG5067315.1"/>
    </source>
</evidence>
<reference evidence="2 3" key="1">
    <citation type="submission" date="2021-04" db="EMBL/GenBank/DDBJ databases">
        <authorList>
            <person name="Rodrigo-Torres L."/>
            <person name="Arahal R. D."/>
            <person name="Lucena T."/>
        </authorList>
    </citation>
    <scope>NUCLEOTIDE SEQUENCE [LARGE SCALE GENOMIC DNA]</scope>
    <source>
        <strain evidence="2 3">CECT 9623</strain>
    </source>
</reference>
<keyword evidence="1" id="KW-0472">Membrane</keyword>
<feature type="transmembrane region" description="Helical" evidence="1">
    <location>
        <begin position="69"/>
        <end position="89"/>
    </location>
</feature>
<comment type="caution">
    <text evidence="2">The sequence shown here is derived from an EMBL/GenBank/DDBJ whole genome shotgun (WGS) entry which is preliminary data.</text>
</comment>
<keyword evidence="1" id="KW-0812">Transmembrane</keyword>
<dbReference type="RefSeq" id="WP_229254460.1">
    <property type="nucleotide sequence ID" value="NZ_CAJRAU010000001.1"/>
</dbReference>
<name>A0ABM8UIS2_9BACT</name>
<evidence type="ECO:0000256" key="1">
    <source>
        <dbReference type="SAM" id="Phobius"/>
    </source>
</evidence>
<keyword evidence="1" id="KW-1133">Transmembrane helix</keyword>